<evidence type="ECO:0008006" key="3">
    <source>
        <dbReference type="Google" id="ProtNLM"/>
    </source>
</evidence>
<evidence type="ECO:0000313" key="2">
    <source>
        <dbReference type="Proteomes" id="UP000276194"/>
    </source>
</evidence>
<reference evidence="1 2" key="1">
    <citation type="submission" date="2018-08" db="EMBL/GenBank/DDBJ databases">
        <title>Recombination of ecologically and evolutionarily significant loci maintains genetic cohesion in the Pseudomonas syringae species complex.</title>
        <authorList>
            <person name="Dillon M."/>
            <person name="Thakur S."/>
            <person name="Almeida R.N.D."/>
            <person name="Weir B.S."/>
            <person name="Guttman D.S."/>
        </authorList>
    </citation>
    <scope>NUCLEOTIDE SEQUENCE [LARGE SCALE GENOMIC DNA]</scope>
    <source>
        <strain evidence="1 2">ICMP 6941</strain>
    </source>
</reference>
<dbReference type="InterPro" id="IPR015987">
    <property type="entry name" value="UCP022704"/>
</dbReference>
<dbReference type="InterPro" id="IPR009784">
    <property type="entry name" value="DUF1349"/>
</dbReference>
<dbReference type="Proteomes" id="UP000276194">
    <property type="component" value="Unassembled WGS sequence"/>
</dbReference>
<dbReference type="PANTHER" id="PTHR35332">
    <property type="entry name" value="REGULATION OF ENOLASE PROTEIN 1"/>
    <property type="match status" value="1"/>
</dbReference>
<sequence>MIVTSSNGLQKNSMKKLNFSELNWINTPEHFSITENELVIHTSPDTDFWRGTYYGLEYNNAPGIVMRSEERFWTLKSKVAFESNMFFDQCGMLIYIDDNNWMKSGIEYQSNGYQQLFSVVTNNGFSDWAMTNLDRVTQTMYYRLSRRGNDFLLEHSADGKIFNMMRMFHMFQAHTTVQFGFFASSPGDSSFAAHFSEIEWTECLWDAHTSSRF</sequence>
<organism evidence="1 2">
    <name type="scientific">Pseudomonas amygdali pv. mori</name>
    <dbReference type="NCBI Taxonomy" id="34065"/>
    <lineage>
        <taxon>Bacteria</taxon>
        <taxon>Pseudomonadati</taxon>
        <taxon>Pseudomonadota</taxon>
        <taxon>Gammaproteobacteria</taxon>
        <taxon>Pseudomonadales</taxon>
        <taxon>Pseudomonadaceae</taxon>
        <taxon>Pseudomonas</taxon>
        <taxon>Pseudomonas amygdali</taxon>
    </lineage>
</organism>
<evidence type="ECO:0000313" key="1">
    <source>
        <dbReference type="EMBL" id="RMT25559.1"/>
    </source>
</evidence>
<accession>A0A3M5JQJ5</accession>
<dbReference type="Pfam" id="PF07081">
    <property type="entry name" value="DUF1349"/>
    <property type="match status" value="1"/>
</dbReference>
<proteinExistence type="predicted"/>
<name>A0A3M5JQJ5_PSEA0</name>
<dbReference type="PIRSF" id="PIRSF022704">
    <property type="entry name" value="UCP022704"/>
    <property type="match status" value="1"/>
</dbReference>
<dbReference type="PANTHER" id="PTHR35332:SF2">
    <property type="entry name" value="REGULATION OF ENOLASE PROTEIN 1"/>
    <property type="match status" value="1"/>
</dbReference>
<dbReference type="Gene3D" id="2.60.120.200">
    <property type="match status" value="1"/>
</dbReference>
<dbReference type="AlphaFoldDB" id="A0A3M5JQJ5"/>
<dbReference type="EMBL" id="RBTD01000064">
    <property type="protein sequence ID" value="RMT25559.1"/>
    <property type="molecule type" value="Genomic_DNA"/>
</dbReference>
<protein>
    <recommendedName>
        <fullName evidence="3">DUF1349 domain-containing protein</fullName>
    </recommendedName>
</protein>
<dbReference type="SUPFAM" id="SSF49899">
    <property type="entry name" value="Concanavalin A-like lectins/glucanases"/>
    <property type="match status" value="1"/>
</dbReference>
<comment type="caution">
    <text evidence="1">The sequence shown here is derived from an EMBL/GenBank/DDBJ whole genome shotgun (WGS) entry which is preliminary data.</text>
</comment>
<dbReference type="InterPro" id="IPR013320">
    <property type="entry name" value="ConA-like_dom_sf"/>
</dbReference>
<gene>
    <name evidence="1" type="ORF">ALP52_05879</name>
</gene>